<name>X1L0D8_9ZZZZ</name>
<organism evidence="1">
    <name type="scientific">marine sediment metagenome</name>
    <dbReference type="NCBI Taxonomy" id="412755"/>
    <lineage>
        <taxon>unclassified sequences</taxon>
        <taxon>metagenomes</taxon>
        <taxon>ecological metagenomes</taxon>
    </lineage>
</organism>
<accession>X1L0D8</accession>
<gene>
    <name evidence="1" type="ORF">S06H3_13176</name>
</gene>
<sequence>MIDQEHLEYLLAGTIMRMGPGPWVEFLSPLSRDEKAQLDHILQYREEHAAVTGNRRDLMLLSRRRQALRQIRELEWEKMKGRTTGC</sequence>
<protein>
    <submittedName>
        <fullName evidence="1">Uncharacterized protein</fullName>
    </submittedName>
</protein>
<reference evidence="1" key="1">
    <citation type="journal article" date="2014" name="Front. Microbiol.">
        <title>High frequency of phylogenetically diverse reductive dehalogenase-homologous genes in deep subseafloor sedimentary metagenomes.</title>
        <authorList>
            <person name="Kawai M."/>
            <person name="Futagami T."/>
            <person name="Toyoda A."/>
            <person name="Takaki Y."/>
            <person name="Nishi S."/>
            <person name="Hori S."/>
            <person name="Arai W."/>
            <person name="Tsubouchi T."/>
            <person name="Morono Y."/>
            <person name="Uchiyama I."/>
            <person name="Ito T."/>
            <person name="Fujiyama A."/>
            <person name="Inagaki F."/>
            <person name="Takami H."/>
        </authorList>
    </citation>
    <scope>NUCLEOTIDE SEQUENCE</scope>
    <source>
        <strain evidence="1">Expedition CK06-06</strain>
    </source>
</reference>
<dbReference type="AlphaFoldDB" id="X1L0D8"/>
<dbReference type="EMBL" id="BARV01006430">
    <property type="protein sequence ID" value="GAI12792.1"/>
    <property type="molecule type" value="Genomic_DNA"/>
</dbReference>
<proteinExistence type="predicted"/>
<evidence type="ECO:0000313" key="1">
    <source>
        <dbReference type="EMBL" id="GAI12792.1"/>
    </source>
</evidence>
<comment type="caution">
    <text evidence="1">The sequence shown here is derived from an EMBL/GenBank/DDBJ whole genome shotgun (WGS) entry which is preliminary data.</text>
</comment>